<dbReference type="REBASE" id="236736">
    <property type="entry name" value="S1.TmuYL45ORF25P"/>
</dbReference>
<evidence type="ECO:0000313" key="5">
    <source>
        <dbReference type="Proteomes" id="UP000214610"/>
    </source>
</evidence>
<comment type="caution">
    <text evidence="4">The sequence shown here is derived from an EMBL/GenBank/DDBJ whole genome shotgun (WGS) entry which is preliminary data.</text>
</comment>
<evidence type="ECO:0000256" key="1">
    <source>
        <dbReference type="ARBA" id="ARBA00022747"/>
    </source>
</evidence>
<feature type="region of interest" description="Disordered" evidence="3">
    <location>
        <begin position="1"/>
        <end position="22"/>
    </location>
</feature>
<feature type="compositionally biased region" description="Polar residues" evidence="3">
    <location>
        <begin position="1"/>
        <end position="10"/>
    </location>
</feature>
<keyword evidence="4" id="KW-0540">Nuclease</keyword>
<protein>
    <submittedName>
        <fullName evidence="4">Type I restriction endonuclease</fullName>
    </submittedName>
</protein>
<dbReference type="SUPFAM" id="SSF116734">
    <property type="entry name" value="DNA methylase specificity domain"/>
    <property type="match status" value="1"/>
</dbReference>
<dbReference type="AlphaFoldDB" id="A0A227KS59"/>
<dbReference type="Gene3D" id="3.90.220.20">
    <property type="entry name" value="DNA methylase specificity domains"/>
    <property type="match status" value="1"/>
</dbReference>
<dbReference type="GO" id="GO:0004519">
    <property type="term" value="F:endonuclease activity"/>
    <property type="evidence" value="ECO:0007669"/>
    <property type="project" value="UniProtKB-KW"/>
</dbReference>
<keyword evidence="4" id="KW-0255">Endonuclease</keyword>
<dbReference type="GO" id="GO:0009307">
    <property type="term" value="P:DNA restriction-modification system"/>
    <property type="evidence" value="ECO:0007669"/>
    <property type="project" value="UniProtKB-KW"/>
</dbReference>
<dbReference type="GO" id="GO:0003677">
    <property type="term" value="F:DNA binding"/>
    <property type="evidence" value="ECO:0007669"/>
    <property type="project" value="UniProtKB-KW"/>
</dbReference>
<reference evidence="5" key="1">
    <citation type="submission" date="2017-05" db="EMBL/GenBank/DDBJ databases">
        <title>Improved OligoMM genomes.</title>
        <authorList>
            <person name="Garzetti D."/>
        </authorList>
    </citation>
    <scope>NUCLEOTIDE SEQUENCE [LARGE SCALE GENOMIC DNA]</scope>
    <source>
        <strain evidence="5">YL45</strain>
    </source>
</reference>
<sequence length="152" mass="16988">MSGSALSSPENPGVEYEDINSGEGTLNKDVRLKVGTKKGQPFEPADLLYGKLRPYLKNILLPDFSGVAIGDFWVLRPAKYSSKFLFNLIQTPRFEEKANCSAGSKMPRADWKLVSNSIFAVPKDPREAERIGELFLSLNSTITLHQRELPHH</sequence>
<proteinExistence type="predicted"/>
<keyword evidence="1" id="KW-0680">Restriction system</keyword>
<name>A0A227KS59_9BURK</name>
<keyword evidence="4" id="KW-0378">Hydrolase</keyword>
<gene>
    <name evidence="4" type="ORF">ADH67_00005</name>
</gene>
<keyword evidence="2" id="KW-0238">DNA-binding</keyword>
<evidence type="ECO:0000256" key="3">
    <source>
        <dbReference type="SAM" id="MobiDB-lite"/>
    </source>
</evidence>
<keyword evidence="5" id="KW-1185">Reference proteome</keyword>
<evidence type="ECO:0000313" key="4">
    <source>
        <dbReference type="EMBL" id="OXE51336.1"/>
    </source>
</evidence>
<evidence type="ECO:0000256" key="2">
    <source>
        <dbReference type="ARBA" id="ARBA00023125"/>
    </source>
</evidence>
<dbReference type="InterPro" id="IPR044946">
    <property type="entry name" value="Restrct_endonuc_typeI_TRD_sf"/>
</dbReference>
<dbReference type="Proteomes" id="UP000214610">
    <property type="component" value="Unassembled WGS sequence"/>
</dbReference>
<dbReference type="EMBL" id="NHMP01000001">
    <property type="protein sequence ID" value="OXE51336.1"/>
    <property type="molecule type" value="Genomic_DNA"/>
</dbReference>
<accession>A0A227KS59</accession>
<organism evidence="4 5">
    <name type="scientific">Turicimonas muris</name>
    <dbReference type="NCBI Taxonomy" id="1796652"/>
    <lineage>
        <taxon>Bacteria</taxon>
        <taxon>Pseudomonadati</taxon>
        <taxon>Pseudomonadota</taxon>
        <taxon>Betaproteobacteria</taxon>
        <taxon>Burkholderiales</taxon>
        <taxon>Sutterellaceae</taxon>
        <taxon>Turicimonas</taxon>
    </lineage>
</organism>